<dbReference type="InterPro" id="IPR026444">
    <property type="entry name" value="Secre_tail"/>
</dbReference>
<evidence type="ECO:0000256" key="3">
    <source>
        <dbReference type="ARBA" id="ARBA00022837"/>
    </source>
</evidence>
<dbReference type="NCBIfam" id="TIGR04183">
    <property type="entry name" value="Por_Secre_tail"/>
    <property type="match status" value="1"/>
</dbReference>
<evidence type="ECO:0000259" key="5">
    <source>
        <dbReference type="SMART" id="SM00137"/>
    </source>
</evidence>
<dbReference type="GO" id="GO:0016020">
    <property type="term" value="C:membrane"/>
    <property type="evidence" value="ECO:0007669"/>
    <property type="project" value="InterPro"/>
</dbReference>
<dbReference type="GO" id="GO:0005975">
    <property type="term" value="P:carbohydrate metabolic process"/>
    <property type="evidence" value="ECO:0007669"/>
    <property type="project" value="UniProtKB-ARBA"/>
</dbReference>
<gene>
    <name evidence="6" type="ORF">SAMN04489796_1011179</name>
</gene>
<sequence>MKHIYVFLMTLFIGSFGFTQTTIFNEGGGGSEPTDWTFENNISSNPIDKGSYWLVDAGSTSDFITTATYDLSSYTDAEFTLDVASFNSGGYNRAKIEISFDGGSNYTQTETSTITTGSSYLYGGTFTLNSVSSQVVIRISNNGTSGRGVRLRNLELTASGVAVTCTTPTTQASLYNTTALGTTSATLNWTTGNGDEVLVLVKEGSAVDTDPESGTDYTGSTTFTSGDQIGTGNYVVQSGSATSSVSITGLSEATTYHVAVYEYNTIDTCYELTELTGNFTTECSTPSEVYTFTATAGIEEVDLTWSNGSCYDEVLIIAKETSAVTVTPTGDGSAYTANATFGSSADLGTSEYAVYKGIGTSVTVTGLTNGNTYHFSVFTRKATSWSAAVADDATLDCTAPAIQASAFTTLLPTATGVSIEFTRGDGDKVLVLMKEGSTVDEDPISGTSYTANSNFGDLSADELGTGNFAVYNGNEGSNPGIGGDPIDFNINGLSQGTTYHLAVYEYNDTNTCYNLTELTGSFTTLCAKITSFPFTEGFEGGALPSCWSQEYETGTVNWAYQDGNSNSSLDAHIGTKNAYFYDTNGDQTKLITPALDLTGVSSPTLSFWHAQVDWSGDQDELRVYYKTSAGGTWTLIPGQEFTSSIGSWTQESVLLPNPSSDYYIAFDATGNYGRGVVLDDIEINGDIPTTDTLVEFTASTATVIEDAGTYDLEFSITNEDAAATSFDVVLTSGDGDATDIDGYTTQTVTFPGGTSTNQTVTLTITDDTDLETDETLMFEIQNVSGGNNAVAGSNSTFTLTITNNDVTPPIALPYSEDFSDCGAAEWTPYDEAGSNSWLCGSGEYAMNGYGSTNVDWLISDFSIDFSAYSSVKIDITTQEQYGDNINTPGEFELLYSTDYSGGDPTIATWTALSFDPNNTEFGGGLSSPSVTSVDASGITGVAYIAFKYDMNFGNGAEDWRVQNIDIYEDIALDADTEATDPNTQIATTTIIAADATTSITSLDAFAFSIYDFGSTDGLPTNITMMRFVPGANNTADWSDHIQGITLVDENAATYTPTTTTINDTEIILEFSTPIVIADDSILEFTLGVYLNTTNIVDESIIQFQIDAASNGFAANTSGSGFADPFSGDVIGNDIIVDVYVTELVFSQQPSNTFVNTAMTPDVTVSAIDTNGNIDTSYNLDIEITSTGTLTGSPLVATPVNGVVTFAGLTHTALGTALVLTADDDLYPTVNSSAFDIEAIPVDPVIIAIQDFDDTTPEWTYTTSPSENNSSCVSSGDVWNVVSSLGNITVPNSTGNFFGGQDLEGSNGCGTSGIATIDFNTIDTSNYTSITVSFDYEVDGFNGASDELSYIITLDTISETEVFLCDGCDQQNNEGTISMNVPDGTNTISLQILAKFNGGSDYFGVDNFKIEGIVSPSPTTYTYNGTWSPSDPNGAATANDDIVITSGDATIDINTTANSVTVKAGAGLTVDTGVTLTTTNGLALESVSNSYSSLILNGTVAGAVSYQRHINNAAESGEGTGSNDLVSPPLTGQSFGAFRIANTNILSGEIDNISPGTIFYLFSPFNTALNEYTYYSESDDSETLDAGNGYRTGSTSLGNQDTYTFSGTVETATVTKSIVAPAASNWNLIGNPYPSYFKIEEFLLDNIAQFDFSSSGIYGYDGLASDGWDIWNLARAQDPTNAGAVIAPGQGFFVASIPVGGSVTFDPDHRVTGTSDDFISGRSTNSITNLELTLNNSSASFITDIYFTASATQSLDPGYDSSLFKSQINDFSLYSHLVMDNTNVPLAIQSLGETDYTDVTIPLGVHAFQGEQLTFSISASTLPNTVSVYLEDNVANTSTLLNTSDYVLTPSTGLSGIGRFYLRVSNSTLSTVDNTLDQLNIYTNKTDKTIIIAGQLLEPTTASVYDVQGRLVSTTQLQTTVRSQAIDVSNLSLGIYVVKLHNAAQNKTQKVIIR</sequence>
<dbReference type="Gene3D" id="2.60.120.200">
    <property type="match status" value="1"/>
</dbReference>
<proteinExistence type="predicted"/>
<evidence type="ECO:0000256" key="1">
    <source>
        <dbReference type="ARBA" id="ARBA00022729"/>
    </source>
</evidence>
<dbReference type="EMBL" id="FNCZ01000001">
    <property type="protein sequence ID" value="SDH01774.1"/>
    <property type="molecule type" value="Genomic_DNA"/>
</dbReference>
<protein>
    <submittedName>
        <fullName evidence="6">Por secretion system C-terminal sorting domain-containing protein</fullName>
    </submittedName>
</protein>
<evidence type="ECO:0000313" key="6">
    <source>
        <dbReference type="EMBL" id="SDH01774.1"/>
    </source>
</evidence>
<dbReference type="InterPro" id="IPR003644">
    <property type="entry name" value="Calx_beta"/>
</dbReference>
<accession>A0A1G7YZG6</accession>
<reference evidence="7" key="1">
    <citation type="submission" date="2016-10" db="EMBL/GenBank/DDBJ databases">
        <authorList>
            <person name="Varghese N."/>
            <person name="Submissions S."/>
        </authorList>
    </citation>
    <scope>NUCLEOTIDE SEQUENCE [LARGE SCALE GENOMIC DNA]</scope>
    <source>
        <strain evidence="7">DSM 15363</strain>
    </source>
</reference>
<dbReference type="InterPro" id="IPR013320">
    <property type="entry name" value="ConA-like_dom_sf"/>
</dbReference>
<dbReference type="Gene3D" id="2.60.40.2030">
    <property type="match status" value="1"/>
</dbReference>
<dbReference type="SUPFAM" id="SSF49899">
    <property type="entry name" value="Concanavalin A-like lectins/glucanases"/>
    <property type="match status" value="1"/>
</dbReference>
<name>A0A1G7YZG6_9FLAO</name>
<dbReference type="SMART" id="SM00060">
    <property type="entry name" value="FN3"/>
    <property type="match status" value="3"/>
</dbReference>
<dbReference type="InterPro" id="IPR000998">
    <property type="entry name" value="MAM_dom"/>
</dbReference>
<feature type="domain" description="Fibronectin type-III" evidence="4">
    <location>
        <begin position="412"/>
        <end position="512"/>
    </location>
</feature>
<dbReference type="RefSeq" id="WP_092466619.1">
    <property type="nucleotide sequence ID" value="NZ_FNCZ01000001.1"/>
</dbReference>
<dbReference type="Proteomes" id="UP000199492">
    <property type="component" value="Unassembled WGS sequence"/>
</dbReference>
<keyword evidence="7" id="KW-1185">Reference proteome</keyword>
<feature type="domain" description="Fibronectin type-III" evidence="4">
    <location>
        <begin position="286"/>
        <end position="386"/>
    </location>
</feature>
<dbReference type="SUPFAM" id="SSF141072">
    <property type="entry name" value="CalX-like"/>
    <property type="match status" value="1"/>
</dbReference>
<dbReference type="InterPro" id="IPR003961">
    <property type="entry name" value="FN3_dom"/>
</dbReference>
<evidence type="ECO:0000259" key="4">
    <source>
        <dbReference type="SMART" id="SM00060"/>
    </source>
</evidence>
<dbReference type="Pfam" id="PF03160">
    <property type="entry name" value="Calx-beta"/>
    <property type="match status" value="2"/>
</dbReference>
<dbReference type="GO" id="GO:0007154">
    <property type="term" value="P:cell communication"/>
    <property type="evidence" value="ECO:0007669"/>
    <property type="project" value="InterPro"/>
</dbReference>
<dbReference type="GO" id="GO:0004553">
    <property type="term" value="F:hydrolase activity, hydrolyzing O-glycosyl compounds"/>
    <property type="evidence" value="ECO:0007669"/>
    <property type="project" value="UniProtKB-ARBA"/>
</dbReference>
<feature type="domain" description="MAM" evidence="5">
    <location>
        <begin position="531"/>
        <end position="689"/>
    </location>
</feature>
<keyword evidence="3" id="KW-0106">Calcium</keyword>
<feature type="domain" description="Fibronectin type-III" evidence="4">
    <location>
        <begin position="169"/>
        <end position="270"/>
    </location>
</feature>
<organism evidence="6 7">
    <name type="scientific">Winogradskyella thalassocola</name>
    <dbReference type="NCBI Taxonomy" id="262004"/>
    <lineage>
        <taxon>Bacteria</taxon>
        <taxon>Pseudomonadati</taxon>
        <taxon>Bacteroidota</taxon>
        <taxon>Flavobacteriia</taxon>
        <taxon>Flavobacteriales</taxon>
        <taxon>Flavobacteriaceae</taxon>
        <taxon>Winogradskyella</taxon>
    </lineage>
</organism>
<evidence type="ECO:0000313" key="7">
    <source>
        <dbReference type="Proteomes" id="UP000199492"/>
    </source>
</evidence>
<keyword evidence="2" id="KW-0677">Repeat</keyword>
<dbReference type="InterPro" id="IPR038081">
    <property type="entry name" value="CalX-like_sf"/>
</dbReference>
<evidence type="ECO:0000256" key="2">
    <source>
        <dbReference type="ARBA" id="ARBA00022737"/>
    </source>
</evidence>
<dbReference type="STRING" id="262004.SAMN04489796_1011179"/>
<dbReference type="Pfam" id="PF00629">
    <property type="entry name" value="MAM"/>
    <property type="match status" value="1"/>
</dbReference>
<dbReference type="OrthoDB" id="1652165at2"/>
<dbReference type="Pfam" id="PF18962">
    <property type="entry name" value="Por_Secre_tail"/>
    <property type="match status" value="1"/>
</dbReference>
<dbReference type="SMART" id="SM00137">
    <property type="entry name" value="MAM"/>
    <property type="match status" value="1"/>
</dbReference>
<keyword evidence="1" id="KW-0732">Signal</keyword>